<dbReference type="RefSeq" id="WP_058933793.1">
    <property type="nucleotide sequence ID" value="NZ_QUMT01000003.1"/>
</dbReference>
<dbReference type="Gene3D" id="3.40.50.1820">
    <property type="entry name" value="alpha/beta hydrolase"/>
    <property type="match status" value="1"/>
</dbReference>
<dbReference type="STRING" id="76731.RD2015_804"/>
<dbReference type="AlphaFoldDB" id="A0A0U3MTV0"/>
<dbReference type="KEGG" id="rdp:RD2015_804"/>
<dbReference type="GO" id="GO:0016787">
    <property type="term" value="F:hydrolase activity"/>
    <property type="evidence" value="ECO:0007669"/>
    <property type="project" value="UniProtKB-KW"/>
</dbReference>
<dbReference type="InterPro" id="IPR029058">
    <property type="entry name" value="AB_hydrolase_fold"/>
</dbReference>
<reference evidence="1 2" key="1">
    <citation type="submission" date="2015-12" db="EMBL/GenBank/DDBJ databases">
        <title>Complete genome of Roseateles depolymerans KCTC 42856.</title>
        <authorList>
            <person name="Kim K.M."/>
        </authorList>
    </citation>
    <scope>NUCLEOTIDE SEQUENCE [LARGE SCALE GENOMIC DNA]</scope>
    <source>
        <strain evidence="1 2">KCTC 42856</strain>
    </source>
</reference>
<keyword evidence="1" id="KW-0378">Hydrolase</keyword>
<dbReference type="EMBL" id="CP013729">
    <property type="protein sequence ID" value="ALV05300.1"/>
    <property type="molecule type" value="Genomic_DNA"/>
</dbReference>
<dbReference type="InterPro" id="IPR051044">
    <property type="entry name" value="MAG_DAG_Lipase"/>
</dbReference>
<dbReference type="SUPFAM" id="SSF53474">
    <property type="entry name" value="alpha/beta-Hydrolases"/>
    <property type="match status" value="1"/>
</dbReference>
<dbReference type="Proteomes" id="UP000060699">
    <property type="component" value="Chromosome"/>
</dbReference>
<evidence type="ECO:0000313" key="1">
    <source>
        <dbReference type="EMBL" id="ALV05300.1"/>
    </source>
</evidence>
<gene>
    <name evidence="1" type="ORF">RD2015_804</name>
</gene>
<sequence length="329" mass="36002">MSSDGSSGMPPSPASVPTTAGLKAVETPRPSAQRDPRPAVLLLHGLCANPLELMPLARTLRTAGYVVDAPALAGYGVSTEKETQGEKAPVTRFEDWLALALQHFDALAARHEQVVVGGLSMGSVLALAVSLRRPVAAQLLLSTSLHYDGWNVSPWRRLLPLAFVPPLRQWLSFREREPYGIKNERLRAWVAQAMASEHVSAAGADTLSAAALYQASRMIRFVRAGLPQIQAPTLILHASEDDVSGPRSVHELQSRLGTRPEQIEVHWFHHSYHMLTLDNERSAVAHAARDFLLSRVPVSASLLAHPISHLSPLAHRHNLTEETFHEQHA</sequence>
<protein>
    <submittedName>
        <fullName evidence="1">Alpha/beta hydrolase fold protein</fullName>
    </submittedName>
</protein>
<dbReference type="PANTHER" id="PTHR11614">
    <property type="entry name" value="PHOSPHOLIPASE-RELATED"/>
    <property type="match status" value="1"/>
</dbReference>
<keyword evidence="2" id="KW-1185">Reference proteome</keyword>
<name>A0A0U3MTV0_9BURK</name>
<dbReference type="InterPro" id="IPR022742">
    <property type="entry name" value="Hydrolase_4"/>
</dbReference>
<organism evidence="1 2">
    <name type="scientific">Roseateles depolymerans</name>
    <dbReference type="NCBI Taxonomy" id="76731"/>
    <lineage>
        <taxon>Bacteria</taxon>
        <taxon>Pseudomonadati</taxon>
        <taxon>Pseudomonadota</taxon>
        <taxon>Betaproteobacteria</taxon>
        <taxon>Burkholderiales</taxon>
        <taxon>Sphaerotilaceae</taxon>
        <taxon>Roseateles</taxon>
    </lineage>
</organism>
<accession>A0A0U3MTV0</accession>
<proteinExistence type="predicted"/>
<dbReference type="Pfam" id="PF12146">
    <property type="entry name" value="Hydrolase_4"/>
    <property type="match status" value="1"/>
</dbReference>
<evidence type="ECO:0000313" key="2">
    <source>
        <dbReference type="Proteomes" id="UP000060699"/>
    </source>
</evidence>